<dbReference type="SUPFAM" id="SSF63829">
    <property type="entry name" value="Calcium-dependent phosphotriesterase"/>
    <property type="match status" value="1"/>
</dbReference>
<evidence type="ECO:0000313" key="3">
    <source>
        <dbReference type="EMBL" id="MCW9707928.1"/>
    </source>
</evidence>
<feature type="domain" description="SMP-30/Gluconolactonase/LRE-like region" evidence="2">
    <location>
        <begin position="62"/>
        <end position="299"/>
    </location>
</feature>
<dbReference type="InterPro" id="IPR011042">
    <property type="entry name" value="6-blade_b-propeller_TolB-like"/>
</dbReference>
<dbReference type="InterPro" id="IPR013658">
    <property type="entry name" value="SGL"/>
</dbReference>
<evidence type="ECO:0000259" key="2">
    <source>
        <dbReference type="Pfam" id="PF08450"/>
    </source>
</evidence>
<evidence type="ECO:0000256" key="1">
    <source>
        <dbReference type="SAM" id="Phobius"/>
    </source>
</evidence>
<evidence type="ECO:0000313" key="4">
    <source>
        <dbReference type="Proteomes" id="UP001207918"/>
    </source>
</evidence>
<organism evidence="3 4">
    <name type="scientific">Fodinibius salsisoli</name>
    <dbReference type="NCBI Taxonomy" id="2820877"/>
    <lineage>
        <taxon>Bacteria</taxon>
        <taxon>Pseudomonadati</taxon>
        <taxon>Balneolota</taxon>
        <taxon>Balneolia</taxon>
        <taxon>Balneolales</taxon>
        <taxon>Balneolaceae</taxon>
        <taxon>Fodinibius</taxon>
    </lineage>
</organism>
<dbReference type="PANTHER" id="PTHR47572:SF5">
    <property type="entry name" value="BLR2277 PROTEIN"/>
    <property type="match status" value="1"/>
</dbReference>
<reference evidence="3 4" key="1">
    <citation type="submission" date="2021-03" db="EMBL/GenBank/DDBJ databases">
        <title>Aliifodinibius sp. nov., a new bacterium isolated from saline soil.</title>
        <authorList>
            <person name="Galisteo C."/>
            <person name="De La Haba R."/>
            <person name="Sanchez-Porro C."/>
            <person name="Ventosa A."/>
        </authorList>
    </citation>
    <scope>NUCLEOTIDE SEQUENCE [LARGE SCALE GENOMIC DNA]</scope>
    <source>
        <strain evidence="3 4">1BSP15-2V2</strain>
    </source>
</reference>
<keyword evidence="4" id="KW-1185">Reference proteome</keyword>
<sequence length="327" mass="36328">MNITNKQKYNTIMAQPVNKTMVIFLFLFLAVGYMGMKQSQHTQQDLYESQHLTEPGSFTSGAEGPAVDKVGNLYAVNYQRQQTIGKIYPDGTAEIFVELPGESIGNGIRFNSKGDMLIADYVNHNILKVDMDSREISAFAHNAKMNQPNDIAIGADDRLYASDPNWSEETGQLWRIDPDGQTVLLEKNMGTTNGITVSPDEKTLYVNESVQRKVWAYDLYSDGNISNKRLLISFTDYGLDGMRCDVNGNLYITRHGKGTVIKVSPGGEVLREIPAAEGKNITNLAFGGPDGRTVYMTVADTGNIQFFRVEQPGRNWKLMQKTNSLGS</sequence>
<keyword evidence="1" id="KW-0812">Transmembrane</keyword>
<keyword evidence="1" id="KW-0472">Membrane</keyword>
<keyword evidence="1" id="KW-1133">Transmembrane helix</keyword>
<dbReference type="Gene3D" id="2.120.10.30">
    <property type="entry name" value="TolB, C-terminal domain"/>
    <property type="match status" value="1"/>
</dbReference>
<dbReference type="PANTHER" id="PTHR47572">
    <property type="entry name" value="LIPOPROTEIN-RELATED"/>
    <property type="match status" value="1"/>
</dbReference>
<dbReference type="Pfam" id="PF08450">
    <property type="entry name" value="SGL"/>
    <property type="match status" value="1"/>
</dbReference>
<name>A0ABT3PPY1_9BACT</name>
<feature type="transmembrane region" description="Helical" evidence="1">
    <location>
        <begin position="20"/>
        <end position="36"/>
    </location>
</feature>
<protein>
    <submittedName>
        <fullName evidence="3">SMP-30/gluconolactonase/LRE family protein</fullName>
    </submittedName>
</protein>
<accession>A0ABT3PPY1</accession>
<dbReference type="Proteomes" id="UP001207918">
    <property type="component" value="Unassembled WGS sequence"/>
</dbReference>
<proteinExistence type="predicted"/>
<comment type="caution">
    <text evidence="3">The sequence shown here is derived from an EMBL/GenBank/DDBJ whole genome shotgun (WGS) entry which is preliminary data.</text>
</comment>
<dbReference type="InterPro" id="IPR051262">
    <property type="entry name" value="SMP-30/CGR1_Lactonase"/>
</dbReference>
<dbReference type="EMBL" id="JAGGJA010000009">
    <property type="protein sequence ID" value="MCW9707928.1"/>
    <property type="molecule type" value="Genomic_DNA"/>
</dbReference>
<gene>
    <name evidence="3" type="ORF">J6I44_13760</name>
</gene>